<dbReference type="Pfam" id="PF13833">
    <property type="entry name" value="EF-hand_8"/>
    <property type="match status" value="1"/>
</dbReference>
<keyword evidence="1" id="KW-0677">Repeat</keyword>
<dbReference type="EMBL" id="JARBDR010000657">
    <property type="protein sequence ID" value="KAJ8309342.1"/>
    <property type="molecule type" value="Genomic_DNA"/>
</dbReference>
<keyword evidence="2" id="KW-0106">Calcium</keyword>
<dbReference type="PROSITE" id="PS00018">
    <property type="entry name" value="EF_HAND_1"/>
    <property type="match status" value="1"/>
</dbReference>
<dbReference type="CDD" id="cd00051">
    <property type="entry name" value="EFh"/>
    <property type="match status" value="1"/>
</dbReference>
<gene>
    <name evidence="4" type="ORF">KUTeg_014216</name>
</gene>
<dbReference type="SMART" id="SM00054">
    <property type="entry name" value="EFh"/>
    <property type="match status" value="2"/>
</dbReference>
<dbReference type="PROSITE" id="PS50222">
    <property type="entry name" value="EF_HAND_2"/>
    <property type="match status" value="2"/>
</dbReference>
<keyword evidence="5" id="KW-1185">Reference proteome</keyword>
<feature type="domain" description="EF-hand" evidence="3">
    <location>
        <begin position="62"/>
        <end position="89"/>
    </location>
</feature>
<dbReference type="InterPro" id="IPR011992">
    <property type="entry name" value="EF-hand-dom_pair"/>
</dbReference>
<evidence type="ECO:0000313" key="4">
    <source>
        <dbReference type="EMBL" id="KAJ8309342.1"/>
    </source>
</evidence>
<evidence type="ECO:0000313" key="5">
    <source>
        <dbReference type="Proteomes" id="UP001217089"/>
    </source>
</evidence>
<organism evidence="4 5">
    <name type="scientific">Tegillarca granosa</name>
    <name type="common">Malaysian cockle</name>
    <name type="synonym">Anadara granosa</name>
    <dbReference type="NCBI Taxonomy" id="220873"/>
    <lineage>
        <taxon>Eukaryota</taxon>
        <taxon>Metazoa</taxon>
        <taxon>Spiralia</taxon>
        <taxon>Lophotrochozoa</taxon>
        <taxon>Mollusca</taxon>
        <taxon>Bivalvia</taxon>
        <taxon>Autobranchia</taxon>
        <taxon>Pteriomorphia</taxon>
        <taxon>Arcoida</taxon>
        <taxon>Arcoidea</taxon>
        <taxon>Arcidae</taxon>
        <taxon>Tegillarca</taxon>
    </lineage>
</organism>
<evidence type="ECO:0000256" key="1">
    <source>
        <dbReference type="ARBA" id="ARBA00022737"/>
    </source>
</evidence>
<evidence type="ECO:0000256" key="2">
    <source>
        <dbReference type="ARBA" id="ARBA00022837"/>
    </source>
</evidence>
<name>A0ABQ9F0D3_TEGGR</name>
<sequence>MAKVLQARNIDTTNSSVLYYSTLGLLQNEDEFTDEQIEGNGTIEFNEFIDMMKKQGQHADTNTDEAMREAFRVFDKDGNGYIDFAELKENSKK</sequence>
<dbReference type="InterPro" id="IPR002048">
    <property type="entry name" value="EF_hand_dom"/>
</dbReference>
<protein>
    <recommendedName>
        <fullName evidence="3">EF-hand domain-containing protein</fullName>
    </recommendedName>
</protein>
<proteinExistence type="predicted"/>
<dbReference type="Gene3D" id="1.10.238.10">
    <property type="entry name" value="EF-hand"/>
    <property type="match status" value="1"/>
</dbReference>
<dbReference type="Proteomes" id="UP001217089">
    <property type="component" value="Unassembled WGS sequence"/>
</dbReference>
<dbReference type="InterPro" id="IPR018247">
    <property type="entry name" value="EF_Hand_1_Ca_BS"/>
</dbReference>
<reference evidence="4 5" key="1">
    <citation type="submission" date="2022-12" db="EMBL/GenBank/DDBJ databases">
        <title>Chromosome-level genome of Tegillarca granosa.</title>
        <authorList>
            <person name="Kim J."/>
        </authorList>
    </citation>
    <scope>NUCLEOTIDE SEQUENCE [LARGE SCALE GENOMIC DNA]</scope>
    <source>
        <strain evidence="4">Teg-2019</strain>
        <tissue evidence="4">Adductor muscle</tissue>
    </source>
</reference>
<feature type="domain" description="EF-hand" evidence="3">
    <location>
        <begin position="39"/>
        <end position="58"/>
    </location>
</feature>
<accession>A0ABQ9F0D3</accession>
<comment type="caution">
    <text evidence="4">The sequence shown here is derived from an EMBL/GenBank/DDBJ whole genome shotgun (WGS) entry which is preliminary data.</text>
</comment>
<dbReference type="Pfam" id="PF00036">
    <property type="entry name" value="EF-hand_1"/>
    <property type="match status" value="1"/>
</dbReference>
<dbReference type="InterPro" id="IPR050230">
    <property type="entry name" value="CALM/Myosin/TropC-like"/>
</dbReference>
<evidence type="ECO:0000259" key="3">
    <source>
        <dbReference type="PROSITE" id="PS50222"/>
    </source>
</evidence>
<dbReference type="PANTHER" id="PTHR23048">
    <property type="entry name" value="MYOSIN LIGHT CHAIN 1, 3"/>
    <property type="match status" value="1"/>
</dbReference>
<dbReference type="PANTHER" id="PTHR23048:SF0">
    <property type="entry name" value="CALMODULIN LIKE 3"/>
    <property type="match status" value="1"/>
</dbReference>
<dbReference type="SUPFAM" id="SSF47473">
    <property type="entry name" value="EF-hand"/>
    <property type="match status" value="1"/>
</dbReference>